<evidence type="ECO:0000313" key="1">
    <source>
        <dbReference type="EMBL" id="HIQ91351.1"/>
    </source>
</evidence>
<comment type="caution">
    <text evidence="1">The sequence shown here is derived from an EMBL/GenBank/DDBJ whole genome shotgun (WGS) entry which is preliminary data.</text>
</comment>
<protein>
    <submittedName>
        <fullName evidence="1">Uncharacterized protein</fullName>
    </submittedName>
</protein>
<organism evidence="1 2">
    <name type="scientific">Candidatus Coprosoma intestinipullorum</name>
    <dbReference type="NCBI Taxonomy" id="2840752"/>
    <lineage>
        <taxon>Bacteria</taxon>
        <taxon>Bacillati</taxon>
        <taxon>Bacillota</taxon>
        <taxon>Bacillota incertae sedis</taxon>
        <taxon>Candidatus Coprosoma</taxon>
    </lineage>
</organism>
<gene>
    <name evidence="1" type="ORF">IAB27_07010</name>
</gene>
<reference evidence="1" key="1">
    <citation type="submission" date="2020-10" db="EMBL/GenBank/DDBJ databases">
        <authorList>
            <person name="Gilroy R."/>
        </authorList>
    </citation>
    <scope>NUCLEOTIDE SEQUENCE</scope>
    <source>
        <strain evidence="1">CHK147-3167</strain>
    </source>
</reference>
<dbReference type="Gene3D" id="3.40.50.300">
    <property type="entry name" value="P-loop containing nucleotide triphosphate hydrolases"/>
    <property type="match status" value="1"/>
</dbReference>
<sequence length="317" mass="36258">MEEFCLESCGAKCAVISDQNLREFFEKNKDYMNIPDLKTLDDSFKAKDVFIYLDCKPSEEAIKCGENCIYMRYPKSELTDSNIAYVVRYLLEKQYGEDNKATCHSACVSKDGYGILLLGGAGSGKTSMAVNMCLQRGYKLVSNDQTVIGLFNNNLYAYGGTKFINFRYSSVTENMPYLEKRIFPEIPEDVWNEKKLVLGKDVGMELEDRPVLINQVDVIQIDNRKKRLGIKSGESWKNNFLLYNILSENIRNTTSTIVDKRGRPIGYVPSYDSEELFSSRCEMMRIINNSSFDVLSGPLDKAIDYIDNKNKILRKEM</sequence>
<reference evidence="1" key="2">
    <citation type="journal article" date="2021" name="PeerJ">
        <title>Extensive microbial diversity within the chicken gut microbiome revealed by metagenomics and culture.</title>
        <authorList>
            <person name="Gilroy R."/>
            <person name="Ravi A."/>
            <person name="Getino M."/>
            <person name="Pursley I."/>
            <person name="Horton D.L."/>
            <person name="Alikhan N.F."/>
            <person name="Baker D."/>
            <person name="Gharbi K."/>
            <person name="Hall N."/>
            <person name="Watson M."/>
            <person name="Adriaenssens E.M."/>
            <person name="Foster-Nyarko E."/>
            <person name="Jarju S."/>
            <person name="Secka A."/>
            <person name="Antonio M."/>
            <person name="Oren A."/>
            <person name="Chaudhuri R.R."/>
            <person name="La Ragione R."/>
            <person name="Hildebrand F."/>
            <person name="Pallen M.J."/>
        </authorList>
    </citation>
    <scope>NUCLEOTIDE SEQUENCE</scope>
    <source>
        <strain evidence="1">CHK147-3167</strain>
    </source>
</reference>
<dbReference type="InterPro" id="IPR027417">
    <property type="entry name" value="P-loop_NTPase"/>
</dbReference>
<dbReference type="SUPFAM" id="SSF53795">
    <property type="entry name" value="PEP carboxykinase-like"/>
    <property type="match status" value="1"/>
</dbReference>
<name>A0A9D1D0D9_9FIRM</name>
<evidence type="ECO:0000313" key="2">
    <source>
        <dbReference type="Proteomes" id="UP000886786"/>
    </source>
</evidence>
<dbReference type="Proteomes" id="UP000886786">
    <property type="component" value="Unassembled WGS sequence"/>
</dbReference>
<dbReference type="AlphaFoldDB" id="A0A9D1D0D9"/>
<dbReference type="EMBL" id="DVFV01000122">
    <property type="protein sequence ID" value="HIQ91351.1"/>
    <property type="molecule type" value="Genomic_DNA"/>
</dbReference>
<proteinExistence type="predicted"/>
<accession>A0A9D1D0D9</accession>